<feature type="domain" description="Calcineurin-like phosphoesterase" evidence="1">
    <location>
        <begin position="34"/>
        <end position="286"/>
    </location>
</feature>
<dbReference type="GeneID" id="81593835"/>
<evidence type="ECO:0000313" key="2">
    <source>
        <dbReference type="EMBL" id="KAJ5464512.1"/>
    </source>
</evidence>
<dbReference type="RefSeq" id="XP_056771359.1">
    <property type="nucleotide sequence ID" value="XM_056903592.1"/>
</dbReference>
<organism evidence="2 3">
    <name type="scientific">Penicillium daleae</name>
    <dbReference type="NCBI Taxonomy" id="63821"/>
    <lineage>
        <taxon>Eukaryota</taxon>
        <taxon>Fungi</taxon>
        <taxon>Dikarya</taxon>
        <taxon>Ascomycota</taxon>
        <taxon>Pezizomycotina</taxon>
        <taxon>Eurotiomycetes</taxon>
        <taxon>Eurotiomycetidae</taxon>
        <taxon>Eurotiales</taxon>
        <taxon>Aspergillaceae</taxon>
        <taxon>Penicillium</taxon>
    </lineage>
</organism>
<accession>A0AAD6CHB4</accession>
<evidence type="ECO:0000259" key="1">
    <source>
        <dbReference type="Pfam" id="PF00149"/>
    </source>
</evidence>
<dbReference type="AlphaFoldDB" id="A0AAD6CHB4"/>
<dbReference type="PANTHER" id="PTHR32440:SF11">
    <property type="entry name" value="METALLOPHOSPHOESTERASE DOMAIN-CONTAINING PROTEIN"/>
    <property type="match status" value="1"/>
</dbReference>
<dbReference type="PANTHER" id="PTHR32440">
    <property type="entry name" value="PHOSPHATASE DCR2-RELATED-RELATED"/>
    <property type="match status" value="1"/>
</dbReference>
<keyword evidence="3" id="KW-1185">Reference proteome</keyword>
<dbReference type="SUPFAM" id="SSF56300">
    <property type="entry name" value="Metallo-dependent phosphatases"/>
    <property type="match status" value="1"/>
</dbReference>
<dbReference type="Pfam" id="PF00149">
    <property type="entry name" value="Metallophos"/>
    <property type="match status" value="1"/>
</dbReference>
<name>A0AAD6CHB4_9EURO</name>
<comment type="caution">
    <text evidence="2">The sequence shown here is derived from an EMBL/GenBank/DDBJ whole genome shotgun (WGS) entry which is preliminary data.</text>
</comment>
<reference evidence="2" key="2">
    <citation type="journal article" date="2023" name="IMA Fungus">
        <title>Comparative genomic study of the Penicillium genus elucidates a diverse pangenome and 15 lateral gene transfer events.</title>
        <authorList>
            <person name="Petersen C."/>
            <person name="Sorensen T."/>
            <person name="Nielsen M.R."/>
            <person name="Sondergaard T.E."/>
            <person name="Sorensen J.L."/>
            <person name="Fitzpatrick D.A."/>
            <person name="Frisvad J.C."/>
            <person name="Nielsen K.L."/>
        </authorList>
    </citation>
    <scope>NUCLEOTIDE SEQUENCE</scope>
    <source>
        <strain evidence="2">IBT 16125</strain>
    </source>
</reference>
<dbReference type="Proteomes" id="UP001213681">
    <property type="component" value="Unassembled WGS sequence"/>
</dbReference>
<evidence type="ECO:0000313" key="3">
    <source>
        <dbReference type="Proteomes" id="UP001213681"/>
    </source>
</evidence>
<dbReference type="CDD" id="cd07383">
    <property type="entry name" value="MPP_Dcr2"/>
    <property type="match status" value="1"/>
</dbReference>
<dbReference type="InterPro" id="IPR004843">
    <property type="entry name" value="Calcineurin-like_PHP"/>
</dbReference>
<gene>
    <name evidence="2" type="ORF">N7458_000198</name>
</gene>
<reference evidence="2" key="1">
    <citation type="submission" date="2022-12" db="EMBL/GenBank/DDBJ databases">
        <authorList>
            <person name="Petersen C."/>
        </authorList>
    </citation>
    <scope>NUCLEOTIDE SEQUENCE</scope>
    <source>
        <strain evidence="2">IBT 16125</strain>
    </source>
</reference>
<dbReference type="GO" id="GO:0005737">
    <property type="term" value="C:cytoplasm"/>
    <property type="evidence" value="ECO:0007669"/>
    <property type="project" value="TreeGrafter"/>
</dbReference>
<dbReference type="GO" id="GO:0016788">
    <property type="term" value="F:hydrolase activity, acting on ester bonds"/>
    <property type="evidence" value="ECO:0007669"/>
    <property type="project" value="TreeGrafter"/>
</dbReference>
<dbReference type="InterPro" id="IPR029052">
    <property type="entry name" value="Metallo-depent_PP-like"/>
</dbReference>
<protein>
    <recommendedName>
        <fullName evidence="1">Calcineurin-like phosphoesterase domain-containing protein</fullName>
    </recommendedName>
</protein>
<dbReference type="EMBL" id="JAPVEA010000001">
    <property type="protein sequence ID" value="KAJ5464512.1"/>
    <property type="molecule type" value="Genomic_DNA"/>
</dbReference>
<dbReference type="Gene3D" id="3.60.21.10">
    <property type="match status" value="1"/>
</dbReference>
<proteinExistence type="predicted"/>
<sequence length="409" mass="45609">MLFKDGTQHIMKLALASRQDSPRLRFTSNGTFQISVFSDLHFAESATLDLKTQNVMSEVLTSESPQLVVLNGDLISGEAVNGSNPGQYLHEVVKPVVDKDLPWASTYGNHDSNVNLDPMLDIYNHEIKYRNSLTTSMLSSPNSGITNYYLPVYPHQGSDEAPALILWFFDSRGGHYATNRVRNDLSGARGDWVNTAVREWFTNQNANLTAKYGKVIPSLSFYHIPAHAMLRYQDDGVNRRTTPGINGEVVVSQGSGDTEYSGQDSQFMRALLDTPGLIATFSGHDHDNDWCFKWNGSIVDQNLTGNGLNMCYGRHTGYGGYGDALRGGRQILLNQEAMEKEIETWIRLEDNTTSAAVTLNATYGQDQYREVTVRSMRASNIASSHQGSVLLPFVVLWIFFQAFFHLKSL</sequence>